<dbReference type="RefSeq" id="WP_105354412.1">
    <property type="nucleotide sequence ID" value="NZ_PUIA01000038.1"/>
</dbReference>
<comment type="caution">
    <text evidence="1">The sequence shown here is derived from an EMBL/GenBank/DDBJ whole genome shotgun (WGS) entry which is preliminary data.</text>
</comment>
<dbReference type="OrthoDB" id="5498373at2"/>
<name>A0A2S8FEI0_9BACT</name>
<dbReference type="SUPFAM" id="SSF53098">
    <property type="entry name" value="Ribonuclease H-like"/>
    <property type="match status" value="1"/>
</dbReference>
<dbReference type="Gene3D" id="3.30.420.10">
    <property type="entry name" value="Ribonuclease H-like superfamily/Ribonuclease H"/>
    <property type="match status" value="2"/>
</dbReference>
<gene>
    <name evidence="1" type="ORF">C5Y96_14020</name>
</gene>
<evidence type="ECO:0000313" key="1">
    <source>
        <dbReference type="EMBL" id="PQO30583.1"/>
    </source>
</evidence>
<accession>A0A2S8FEI0</accession>
<dbReference type="EMBL" id="PUIA01000038">
    <property type="protein sequence ID" value="PQO30583.1"/>
    <property type="molecule type" value="Genomic_DNA"/>
</dbReference>
<dbReference type="AlphaFoldDB" id="A0A2S8FEI0"/>
<reference evidence="1 2" key="1">
    <citation type="submission" date="2018-02" db="EMBL/GenBank/DDBJ databases">
        <title>Comparative genomes isolates from brazilian mangrove.</title>
        <authorList>
            <person name="Araujo J.E."/>
            <person name="Taketani R.G."/>
            <person name="Silva M.C.P."/>
            <person name="Loureco M.V."/>
            <person name="Andreote F.D."/>
        </authorList>
    </citation>
    <scope>NUCLEOTIDE SEQUENCE [LARGE SCALE GENOMIC DNA]</scope>
    <source>
        <strain evidence="1 2">HEX-2 MGV</strain>
    </source>
</reference>
<dbReference type="InterPro" id="IPR036397">
    <property type="entry name" value="RNaseH_sf"/>
</dbReference>
<organism evidence="1 2">
    <name type="scientific">Blastopirellula marina</name>
    <dbReference type="NCBI Taxonomy" id="124"/>
    <lineage>
        <taxon>Bacteria</taxon>
        <taxon>Pseudomonadati</taxon>
        <taxon>Planctomycetota</taxon>
        <taxon>Planctomycetia</taxon>
        <taxon>Pirellulales</taxon>
        <taxon>Pirellulaceae</taxon>
        <taxon>Blastopirellula</taxon>
    </lineage>
</organism>
<evidence type="ECO:0000313" key="2">
    <source>
        <dbReference type="Proteomes" id="UP000240009"/>
    </source>
</evidence>
<proteinExistence type="predicted"/>
<dbReference type="InterPro" id="IPR012337">
    <property type="entry name" value="RNaseH-like_sf"/>
</dbReference>
<dbReference type="Proteomes" id="UP000240009">
    <property type="component" value="Unassembled WGS sequence"/>
</dbReference>
<protein>
    <submittedName>
        <fullName evidence="1">Uncharacterized protein</fullName>
    </submittedName>
</protein>
<dbReference type="GO" id="GO:0003676">
    <property type="term" value="F:nucleic acid binding"/>
    <property type="evidence" value="ECO:0007669"/>
    <property type="project" value="InterPro"/>
</dbReference>
<sequence>MVYLIGIDEAGYGPNIGPLVIGGTVWQLDERHVDLAEVELYDLLKDAIARKPGRKHLAIADSKVVYGKRDDLSLLEEAVLSTGDSLNHVHPIWHGCCEPDLGDDTPQGLAPWYIGWEHTSPLHAAKETIAERTSQFTTACASCGVSLAQVRSVFLTEKAYNERLDRIGNKSTVLSHASLGLVRRLLEEIKASSPQAVRIVCDKHGGRDYYAGLLQHFFPETWWQIQEESRGVSRYTGEVGPLDVSIEFRSKGECFLPTALASIYAKFHREVAMRAINAYWAKHVPGITETAGYPVDAARFASETEGARAQQKIPWETFWRLK</sequence>